<organism evidence="3 4">
    <name type="scientific">Pseudanabaena biceps PCC 7429</name>
    <dbReference type="NCBI Taxonomy" id="927668"/>
    <lineage>
        <taxon>Bacteria</taxon>
        <taxon>Bacillati</taxon>
        <taxon>Cyanobacteriota</taxon>
        <taxon>Cyanophyceae</taxon>
        <taxon>Pseudanabaenales</taxon>
        <taxon>Pseudanabaenaceae</taxon>
        <taxon>Pseudanabaena</taxon>
    </lineage>
</organism>
<dbReference type="EMBL" id="ALWB01000272">
    <property type="protein sequence ID" value="ELS30669.1"/>
    <property type="molecule type" value="Genomic_DNA"/>
</dbReference>
<feature type="chain" id="PRO_5003995353" evidence="2">
    <location>
        <begin position="25"/>
        <end position="369"/>
    </location>
</feature>
<accession>L8MV25</accession>
<dbReference type="Pfam" id="PF13176">
    <property type="entry name" value="TPR_7"/>
    <property type="match status" value="1"/>
</dbReference>
<evidence type="ECO:0000313" key="4">
    <source>
        <dbReference type="Proteomes" id="UP000011201"/>
    </source>
</evidence>
<sequence>MYKSFRNLISIVLTCLSVSTLFVAEARTQRGANAMDLSQLEQASRLVKEAITLDDNQPEKAIALLKQALQIYSQVNRSADEFVLEELGGLYLQIGQYQRAIDSYEKIVNLSRQNKYRSIEQRALNELGYAYMLSDNCPRAIEIYQQALAIDNPELSPIENNFKSLSDIGTCYEHLGQYQKALEFHQQALAIAKSNNGSINESINESINGNLDIKNSLIGIAEAYVGLGKYQKANEFFNLALASKARFTDGNDRAKIGLGNVCKKLGKVELAIDFYQQALDIARQNNVKEGEINALNVLGNTYLELGQYQKAVESFLKTVEIVKRTHHYRGFLTALNGLGKAYEKLGQYKLSIAYFQASLAFKMQSSDRD</sequence>
<dbReference type="AlphaFoldDB" id="L8MV25"/>
<dbReference type="InterPro" id="IPR019734">
    <property type="entry name" value="TPR_rpt"/>
</dbReference>
<dbReference type="InterPro" id="IPR011990">
    <property type="entry name" value="TPR-like_helical_dom_sf"/>
</dbReference>
<feature type="signal peptide" evidence="2">
    <location>
        <begin position="1"/>
        <end position="24"/>
    </location>
</feature>
<name>L8MV25_9CYAN</name>
<dbReference type="PANTHER" id="PTHR10098">
    <property type="entry name" value="RAPSYN-RELATED"/>
    <property type="match status" value="1"/>
</dbReference>
<keyword evidence="1" id="KW-0802">TPR repeat</keyword>
<keyword evidence="2" id="KW-0732">Signal</keyword>
<evidence type="ECO:0000313" key="3">
    <source>
        <dbReference type="EMBL" id="ELS30669.1"/>
    </source>
</evidence>
<protein>
    <submittedName>
        <fullName evidence="3">Tetratricopeptide TPR_1 repeat-containing protein</fullName>
    </submittedName>
</protein>
<dbReference type="PATRIC" id="fig|927668.3.peg.4783"/>
<feature type="repeat" description="TPR" evidence="1">
    <location>
        <begin position="332"/>
        <end position="365"/>
    </location>
</feature>
<feature type="repeat" description="TPR" evidence="1">
    <location>
        <begin position="81"/>
        <end position="114"/>
    </location>
</feature>
<evidence type="ECO:0000256" key="2">
    <source>
        <dbReference type="SAM" id="SignalP"/>
    </source>
</evidence>
<dbReference type="Pfam" id="PF13424">
    <property type="entry name" value="TPR_12"/>
    <property type="match status" value="2"/>
</dbReference>
<evidence type="ECO:0000256" key="1">
    <source>
        <dbReference type="PROSITE-ProRule" id="PRU00339"/>
    </source>
</evidence>
<comment type="caution">
    <text evidence="3">The sequence shown here is derived from an EMBL/GenBank/DDBJ whole genome shotgun (WGS) entry which is preliminary data.</text>
</comment>
<feature type="repeat" description="TPR" evidence="1">
    <location>
        <begin position="162"/>
        <end position="195"/>
    </location>
</feature>
<dbReference type="Pfam" id="PF13181">
    <property type="entry name" value="TPR_8"/>
    <property type="match status" value="1"/>
</dbReference>
<dbReference type="SUPFAM" id="SSF48452">
    <property type="entry name" value="TPR-like"/>
    <property type="match status" value="2"/>
</dbReference>
<feature type="repeat" description="TPR" evidence="1">
    <location>
        <begin position="121"/>
        <end position="154"/>
    </location>
</feature>
<dbReference type="Proteomes" id="UP000011201">
    <property type="component" value="Unassembled WGS sequence"/>
</dbReference>
<keyword evidence="4" id="KW-1185">Reference proteome</keyword>
<dbReference type="Gene3D" id="1.25.40.10">
    <property type="entry name" value="Tetratricopeptide repeat domain"/>
    <property type="match status" value="2"/>
</dbReference>
<dbReference type="SMART" id="SM00028">
    <property type="entry name" value="TPR"/>
    <property type="match status" value="8"/>
</dbReference>
<feature type="repeat" description="TPR" evidence="1">
    <location>
        <begin position="292"/>
        <end position="325"/>
    </location>
</feature>
<feature type="repeat" description="TPR" evidence="1">
    <location>
        <begin position="252"/>
        <end position="285"/>
    </location>
</feature>
<dbReference type="PROSITE" id="PS50005">
    <property type="entry name" value="TPR"/>
    <property type="match status" value="6"/>
</dbReference>
<reference evidence="3 4" key="1">
    <citation type="journal article" date="2013" name="Proc. Natl. Acad. Sci. U.S.A.">
        <title>Improving the coverage of the cyanobacterial phylum using diversity-driven genome sequencing.</title>
        <authorList>
            <person name="Shih P.M."/>
            <person name="Wu D."/>
            <person name="Latifi A."/>
            <person name="Axen S.D."/>
            <person name="Fewer D.P."/>
            <person name="Talla E."/>
            <person name="Calteau A."/>
            <person name="Cai F."/>
            <person name="Tandeau de Marsac N."/>
            <person name="Rippka R."/>
            <person name="Herdman M."/>
            <person name="Sivonen K."/>
            <person name="Coursin T."/>
            <person name="Laurent T."/>
            <person name="Goodwin L."/>
            <person name="Nolan M."/>
            <person name="Davenport K.W."/>
            <person name="Han C.S."/>
            <person name="Rubin E.M."/>
            <person name="Eisen J.A."/>
            <person name="Woyke T."/>
            <person name="Gugger M."/>
            <person name="Kerfeld C.A."/>
        </authorList>
    </citation>
    <scope>NUCLEOTIDE SEQUENCE [LARGE SCALE GENOMIC DNA]</scope>
    <source>
        <strain evidence="3 4">PCC 7429</strain>
    </source>
</reference>
<gene>
    <name evidence="3" type="ORF">Pse7429DRAFT_4162</name>
</gene>
<proteinExistence type="predicted"/>